<name>A0A9X1TED2_9BACT</name>
<evidence type="ECO:0000256" key="5">
    <source>
        <dbReference type="PIRSR" id="PIRSR602081-2"/>
    </source>
</evidence>
<feature type="site" description="Electron transfer via tryptophanyl radical" evidence="5">
    <location>
        <position position="364"/>
    </location>
</feature>
<dbReference type="RefSeq" id="WP_234654908.1">
    <property type="nucleotide sequence ID" value="NZ_CP094997.1"/>
</dbReference>
<feature type="domain" description="Photolyase/cryptochrome alpha/beta" evidence="6">
    <location>
        <begin position="3"/>
        <end position="137"/>
    </location>
</feature>
<dbReference type="GO" id="GO:0000719">
    <property type="term" value="P:photoreactive repair"/>
    <property type="evidence" value="ECO:0007669"/>
    <property type="project" value="TreeGrafter"/>
</dbReference>
<evidence type="ECO:0000256" key="3">
    <source>
        <dbReference type="ARBA" id="ARBA00022630"/>
    </source>
</evidence>
<dbReference type="SUPFAM" id="SSF48173">
    <property type="entry name" value="Cryptochrome/photolyase FAD-binding domain"/>
    <property type="match status" value="1"/>
</dbReference>
<dbReference type="SUPFAM" id="SSF52425">
    <property type="entry name" value="Cryptochrome/photolyase, N-terminal domain"/>
    <property type="match status" value="1"/>
</dbReference>
<dbReference type="EMBL" id="JAJTTC010000001">
    <property type="protein sequence ID" value="MCF0061614.1"/>
    <property type="molecule type" value="Genomic_DNA"/>
</dbReference>
<protein>
    <submittedName>
        <fullName evidence="7">Deoxyribodipyrimidine photo-lyase</fullName>
        <ecNumber evidence="7">4.1.99.3</ecNumber>
    </submittedName>
</protein>
<feature type="site" description="Electron transfer via tryptophanyl radical" evidence="5">
    <location>
        <position position="311"/>
    </location>
</feature>
<dbReference type="InterPro" id="IPR036155">
    <property type="entry name" value="Crypto/Photolyase_N_sf"/>
</dbReference>
<dbReference type="InterPro" id="IPR002081">
    <property type="entry name" value="Cryptochrome/DNA_photolyase_1"/>
</dbReference>
<organism evidence="7 8">
    <name type="scientific">Dyadobacter chenwenxiniae</name>
    <dbReference type="NCBI Taxonomy" id="2906456"/>
    <lineage>
        <taxon>Bacteria</taxon>
        <taxon>Pseudomonadati</taxon>
        <taxon>Bacteroidota</taxon>
        <taxon>Cytophagia</taxon>
        <taxon>Cytophagales</taxon>
        <taxon>Spirosomataceae</taxon>
        <taxon>Dyadobacter</taxon>
    </lineage>
</organism>
<dbReference type="Gene3D" id="3.40.50.620">
    <property type="entry name" value="HUPs"/>
    <property type="match status" value="1"/>
</dbReference>
<keyword evidence="8" id="KW-1185">Reference proteome</keyword>
<dbReference type="PROSITE" id="PS51645">
    <property type="entry name" value="PHR_CRY_ALPHA_BETA"/>
    <property type="match status" value="1"/>
</dbReference>
<accession>A0A9X1TED2</accession>
<comment type="caution">
    <text evidence="7">The sequence shown here is derived from an EMBL/GenBank/DDBJ whole genome shotgun (WGS) entry which is preliminary data.</text>
</comment>
<dbReference type="PANTHER" id="PTHR11455:SF22">
    <property type="entry name" value="CRYPTOCHROME DASH"/>
    <property type="match status" value="1"/>
</dbReference>
<dbReference type="InterPro" id="IPR014729">
    <property type="entry name" value="Rossmann-like_a/b/a_fold"/>
</dbReference>
<comment type="cofactor">
    <cofactor evidence="1">
        <name>(6R)-5,10-methylene-5,6,7,8-tetrahydrofolate</name>
        <dbReference type="ChEBI" id="CHEBI:15636"/>
    </cofactor>
</comment>
<evidence type="ECO:0000256" key="2">
    <source>
        <dbReference type="ARBA" id="ARBA00001974"/>
    </source>
</evidence>
<dbReference type="EC" id="4.1.99.3" evidence="7"/>
<dbReference type="AlphaFoldDB" id="A0A9X1TED2"/>
<dbReference type="InterPro" id="IPR036134">
    <property type="entry name" value="Crypto/Photolyase_FAD-like_sf"/>
</dbReference>
<evidence type="ECO:0000313" key="8">
    <source>
        <dbReference type="Proteomes" id="UP001139000"/>
    </source>
</evidence>
<dbReference type="InterPro" id="IPR005101">
    <property type="entry name" value="Cryptochr/Photolyase_FAD-bd"/>
</dbReference>
<keyword evidence="3" id="KW-0285">Flavoprotein</keyword>
<dbReference type="Pfam" id="PF03441">
    <property type="entry name" value="FAD_binding_7"/>
    <property type="match status" value="1"/>
</dbReference>
<dbReference type="GO" id="GO:0003677">
    <property type="term" value="F:DNA binding"/>
    <property type="evidence" value="ECO:0007669"/>
    <property type="project" value="TreeGrafter"/>
</dbReference>
<feature type="site" description="Electron transfer via tryptophanyl radical" evidence="5">
    <location>
        <position position="387"/>
    </location>
</feature>
<comment type="cofactor">
    <cofactor evidence="2">
        <name>FAD</name>
        <dbReference type="ChEBI" id="CHEBI:57692"/>
    </cofactor>
</comment>
<dbReference type="PANTHER" id="PTHR11455">
    <property type="entry name" value="CRYPTOCHROME"/>
    <property type="match status" value="1"/>
</dbReference>
<dbReference type="GO" id="GO:0003904">
    <property type="term" value="F:deoxyribodipyrimidine photo-lyase activity"/>
    <property type="evidence" value="ECO:0007669"/>
    <property type="project" value="UniProtKB-EC"/>
</dbReference>
<evidence type="ECO:0000256" key="4">
    <source>
        <dbReference type="ARBA" id="ARBA00022827"/>
    </source>
</evidence>
<sequence length="396" mass="45514">MAQRIIYWFRNDLRLRDNEALFSAVSAASEILPVYVFDPRQFDKTKLHFRRTGTMRGQFLIGAVLELRDRLREKGGDLLIRVGMPENIVAQLAEENNAQYVYTSKEIAPAETRIESSLSKNLKSLNIDIKLFWMDTLMHATDLPFPIAKLPSNFEAYFNEIRDKLRVKQPLTESQSLVLPAQYEAGSVPTLQELGIEESEFINQPLDNGKAGESLAHEILDQYIAEHVKNGKPFESADPLTDTRLSDWLSLGCISARYIYNELKNAHINDAKSDPMIENLLSRDYFHWTLLRYGPRMFKPSGVKHNFLQRWENDNAAYDTWINGQTADNEVNLLMEKLKMTGFLTSSERTLCANYLVNELGVNWTWGAMYFESHLLDYEVSVNWGRWNNIAGVGEN</sequence>
<dbReference type="GO" id="GO:0071949">
    <property type="term" value="F:FAD binding"/>
    <property type="evidence" value="ECO:0007669"/>
    <property type="project" value="TreeGrafter"/>
</dbReference>
<proteinExistence type="predicted"/>
<keyword evidence="4" id="KW-0274">FAD</keyword>
<dbReference type="Pfam" id="PF00875">
    <property type="entry name" value="DNA_photolyase"/>
    <property type="match status" value="1"/>
</dbReference>
<dbReference type="Gene3D" id="1.25.40.80">
    <property type="match status" value="1"/>
</dbReference>
<dbReference type="Proteomes" id="UP001139000">
    <property type="component" value="Unassembled WGS sequence"/>
</dbReference>
<evidence type="ECO:0000313" key="7">
    <source>
        <dbReference type="EMBL" id="MCF0061614.1"/>
    </source>
</evidence>
<evidence type="ECO:0000259" key="6">
    <source>
        <dbReference type="PROSITE" id="PS51645"/>
    </source>
</evidence>
<keyword evidence="7" id="KW-0456">Lyase</keyword>
<gene>
    <name evidence="7" type="ORF">LXM26_08930</name>
</gene>
<evidence type="ECO:0000256" key="1">
    <source>
        <dbReference type="ARBA" id="ARBA00001932"/>
    </source>
</evidence>
<reference evidence="7" key="1">
    <citation type="submission" date="2021-12" db="EMBL/GenBank/DDBJ databases">
        <title>Novel species in genus Dyadobacter.</title>
        <authorList>
            <person name="Ma C."/>
        </authorList>
    </citation>
    <scope>NUCLEOTIDE SEQUENCE</scope>
    <source>
        <strain evidence="7">LJ419</strain>
    </source>
</reference>
<dbReference type="Gene3D" id="1.10.579.10">
    <property type="entry name" value="DNA Cyclobutane Dipyrimidine Photolyase, subunit A, domain 3"/>
    <property type="match status" value="1"/>
</dbReference>
<dbReference type="InterPro" id="IPR006050">
    <property type="entry name" value="DNA_photolyase_N"/>
</dbReference>